<keyword evidence="5" id="KW-1185">Reference proteome</keyword>
<evidence type="ECO:0000313" key="5">
    <source>
        <dbReference type="Proteomes" id="UP000694551"/>
    </source>
</evidence>
<dbReference type="InterPro" id="IPR032675">
    <property type="entry name" value="LRR_dom_sf"/>
</dbReference>
<dbReference type="AlphaFoldDB" id="A0A8D0FQV5"/>
<evidence type="ECO:0000256" key="1">
    <source>
        <dbReference type="ARBA" id="ARBA00004496"/>
    </source>
</evidence>
<dbReference type="InterPro" id="IPR050637">
    <property type="entry name" value="NLRP_innate_immun_reg"/>
</dbReference>
<reference evidence="4" key="1">
    <citation type="submission" date="2025-08" db="UniProtKB">
        <authorList>
            <consortium name="Ensembl"/>
        </authorList>
    </citation>
    <scope>IDENTIFICATION</scope>
</reference>
<name>A0A8D0FQV5_STROC</name>
<keyword evidence="3" id="KW-0677">Repeat</keyword>
<dbReference type="Pfam" id="PF13516">
    <property type="entry name" value="LRR_6"/>
    <property type="match status" value="2"/>
</dbReference>
<reference evidence="4" key="2">
    <citation type="submission" date="2025-09" db="UniProtKB">
        <authorList>
            <consortium name="Ensembl"/>
        </authorList>
    </citation>
    <scope>IDENTIFICATION</scope>
</reference>
<dbReference type="SMART" id="SM00368">
    <property type="entry name" value="LRR_RI"/>
    <property type="match status" value="4"/>
</dbReference>
<dbReference type="GO" id="GO:0005737">
    <property type="term" value="C:cytoplasm"/>
    <property type="evidence" value="ECO:0007669"/>
    <property type="project" value="UniProtKB-SubCell"/>
</dbReference>
<sequence length="244" mass="26976">MNHPLVVSAFSPPFYFFWGVFPFPAFSPGIDSACTTRFERGNLSKTSRVRQIDLTHSSNISALPPDLYPLAERTLSGRLTSPFPRLAQRGCRRVTTHRCISVFCPLELWQCRLTEGSCGALAAVLPVCPSLRELHLGVNDLGDGGVRRLSEGLRDPACRLQALSLWKCQLTGACCQDLCAVLSTSRSLEHLDLSENNLGDGGMRLFNLFPSPLQRLKKSGLNEETLQKLGALKEIKPKLYIGYI</sequence>
<evidence type="ECO:0000313" key="4">
    <source>
        <dbReference type="Ensembl" id="ENSSOCP00000018622.1"/>
    </source>
</evidence>
<dbReference type="SUPFAM" id="SSF52047">
    <property type="entry name" value="RNI-like"/>
    <property type="match status" value="1"/>
</dbReference>
<dbReference type="InterPro" id="IPR001611">
    <property type="entry name" value="Leu-rich_rpt"/>
</dbReference>
<protein>
    <submittedName>
        <fullName evidence="4">Uncharacterized protein</fullName>
    </submittedName>
</protein>
<dbReference type="Ensembl" id="ENSSOCT00000019095.1">
    <property type="protein sequence ID" value="ENSSOCP00000018622.1"/>
    <property type="gene ID" value="ENSSOCG00000013958.1"/>
</dbReference>
<organism evidence="4 5">
    <name type="scientific">Strix occidentalis caurina</name>
    <name type="common">northern spotted owl</name>
    <dbReference type="NCBI Taxonomy" id="311401"/>
    <lineage>
        <taxon>Eukaryota</taxon>
        <taxon>Metazoa</taxon>
        <taxon>Chordata</taxon>
        <taxon>Craniata</taxon>
        <taxon>Vertebrata</taxon>
        <taxon>Euteleostomi</taxon>
        <taxon>Archelosauria</taxon>
        <taxon>Archosauria</taxon>
        <taxon>Dinosauria</taxon>
        <taxon>Saurischia</taxon>
        <taxon>Theropoda</taxon>
        <taxon>Coelurosauria</taxon>
        <taxon>Aves</taxon>
        <taxon>Neognathae</taxon>
        <taxon>Neoaves</taxon>
        <taxon>Telluraves</taxon>
        <taxon>Strigiformes</taxon>
        <taxon>Strigidae</taxon>
        <taxon>Strix</taxon>
    </lineage>
</organism>
<evidence type="ECO:0000256" key="3">
    <source>
        <dbReference type="ARBA" id="ARBA00022737"/>
    </source>
</evidence>
<dbReference type="PANTHER" id="PTHR45690">
    <property type="entry name" value="NACHT, LRR AND PYD DOMAINS-CONTAINING PROTEIN 12"/>
    <property type="match status" value="1"/>
</dbReference>
<evidence type="ECO:0000256" key="2">
    <source>
        <dbReference type="ARBA" id="ARBA00022490"/>
    </source>
</evidence>
<accession>A0A8D0FQV5</accession>
<dbReference type="Proteomes" id="UP000694551">
    <property type="component" value="Unplaced"/>
</dbReference>
<dbReference type="Gene3D" id="3.80.10.10">
    <property type="entry name" value="Ribonuclease Inhibitor"/>
    <property type="match status" value="1"/>
</dbReference>
<dbReference type="PANTHER" id="PTHR45690:SF19">
    <property type="entry name" value="NACHT, LRR AND PYD DOMAINS-CONTAINING PROTEIN 3"/>
    <property type="match status" value="1"/>
</dbReference>
<keyword evidence="2" id="KW-0963">Cytoplasm</keyword>
<proteinExistence type="predicted"/>
<comment type="subcellular location">
    <subcellularLocation>
        <location evidence="1">Cytoplasm</location>
    </subcellularLocation>
</comment>